<dbReference type="Gene3D" id="2.40.100.10">
    <property type="entry name" value="Cyclophilin-like"/>
    <property type="match status" value="1"/>
</dbReference>
<dbReference type="GO" id="GO:0006457">
    <property type="term" value="P:protein folding"/>
    <property type="evidence" value="ECO:0007669"/>
    <property type="project" value="TreeGrafter"/>
</dbReference>
<dbReference type="GO" id="GO:0016018">
    <property type="term" value="F:cyclosporin A binding"/>
    <property type="evidence" value="ECO:0007669"/>
    <property type="project" value="TreeGrafter"/>
</dbReference>
<dbReference type="SUPFAM" id="SSF50891">
    <property type="entry name" value="Cyclophilin-like"/>
    <property type="match status" value="1"/>
</dbReference>
<dbReference type="Pfam" id="PF00160">
    <property type="entry name" value="Pro_isomerase"/>
    <property type="match status" value="1"/>
</dbReference>
<dbReference type="PANTHER" id="PTHR11071:SF565">
    <property type="entry name" value="MOCA-CYP, ISOFORM A"/>
    <property type="match status" value="1"/>
</dbReference>
<dbReference type="GO" id="GO:0005739">
    <property type="term" value="C:mitochondrion"/>
    <property type="evidence" value="ECO:0007669"/>
    <property type="project" value="TreeGrafter"/>
</dbReference>
<dbReference type="EMBL" id="JANEYG010000014">
    <property type="protein sequence ID" value="KAJ8920398.1"/>
    <property type="molecule type" value="Genomic_DNA"/>
</dbReference>
<dbReference type="PANTHER" id="PTHR11071">
    <property type="entry name" value="PEPTIDYL-PROLYL CIS-TRANS ISOMERASE"/>
    <property type="match status" value="1"/>
</dbReference>
<accession>A0AAV8W1N4</accession>
<dbReference type="PROSITE" id="PS50072">
    <property type="entry name" value="CSA_PPIASE_2"/>
    <property type="match status" value="1"/>
</dbReference>
<dbReference type="AlphaFoldDB" id="A0AAV8W1N4"/>
<reference evidence="2 3" key="1">
    <citation type="journal article" date="2023" name="Insect Mol. Biol.">
        <title>Genome sequencing provides insights into the evolution of gene families encoding plant cell wall-degrading enzymes in longhorned beetles.</title>
        <authorList>
            <person name="Shin N.R."/>
            <person name="Okamura Y."/>
            <person name="Kirsch R."/>
            <person name="Pauchet Y."/>
        </authorList>
    </citation>
    <scope>NUCLEOTIDE SEQUENCE [LARGE SCALE GENOMIC DNA]</scope>
    <source>
        <strain evidence="2">EAD_L_NR</strain>
    </source>
</reference>
<evidence type="ECO:0000313" key="2">
    <source>
        <dbReference type="EMBL" id="KAJ8920398.1"/>
    </source>
</evidence>
<gene>
    <name evidence="2" type="ORF">NQ315_005264</name>
</gene>
<dbReference type="Proteomes" id="UP001159042">
    <property type="component" value="Unassembled WGS sequence"/>
</dbReference>
<protein>
    <recommendedName>
        <fullName evidence="1">PPIase cyclophilin-type domain-containing protein</fullName>
    </recommendedName>
</protein>
<evidence type="ECO:0000259" key="1">
    <source>
        <dbReference type="PROSITE" id="PS50072"/>
    </source>
</evidence>
<organism evidence="2 3">
    <name type="scientific">Exocentrus adspersus</name>
    <dbReference type="NCBI Taxonomy" id="1586481"/>
    <lineage>
        <taxon>Eukaryota</taxon>
        <taxon>Metazoa</taxon>
        <taxon>Ecdysozoa</taxon>
        <taxon>Arthropoda</taxon>
        <taxon>Hexapoda</taxon>
        <taxon>Insecta</taxon>
        <taxon>Pterygota</taxon>
        <taxon>Neoptera</taxon>
        <taxon>Endopterygota</taxon>
        <taxon>Coleoptera</taxon>
        <taxon>Polyphaga</taxon>
        <taxon>Cucujiformia</taxon>
        <taxon>Chrysomeloidea</taxon>
        <taxon>Cerambycidae</taxon>
        <taxon>Lamiinae</taxon>
        <taxon>Acanthocinini</taxon>
        <taxon>Exocentrus</taxon>
    </lineage>
</organism>
<evidence type="ECO:0000313" key="3">
    <source>
        <dbReference type="Proteomes" id="UP001159042"/>
    </source>
</evidence>
<proteinExistence type="predicted"/>
<comment type="caution">
    <text evidence="2">The sequence shown here is derived from an EMBL/GenBank/DDBJ whole genome shotgun (WGS) entry which is preliminary data.</text>
</comment>
<dbReference type="InterPro" id="IPR029000">
    <property type="entry name" value="Cyclophilin-like_dom_sf"/>
</dbReference>
<dbReference type="GO" id="GO:0003755">
    <property type="term" value="F:peptidyl-prolyl cis-trans isomerase activity"/>
    <property type="evidence" value="ECO:0007669"/>
    <property type="project" value="InterPro"/>
</dbReference>
<keyword evidence="3" id="KW-1185">Reference proteome</keyword>
<name>A0AAV8W1N4_9CUCU</name>
<sequence length="75" mass="8498">MYEQNRTHMEEEESHNTQNIQRPRCFFDVSIGGLGSGRIVFELFTDLAAKTCENFRALCTGEKGLGEQTKKAITL</sequence>
<dbReference type="InterPro" id="IPR002130">
    <property type="entry name" value="Cyclophilin-type_PPIase_dom"/>
</dbReference>
<feature type="domain" description="PPIase cyclophilin-type" evidence="1">
    <location>
        <begin position="26"/>
        <end position="75"/>
    </location>
</feature>